<keyword evidence="3" id="KW-0597">Phosphoprotein</keyword>
<dbReference type="PANTHER" id="PTHR48111">
    <property type="entry name" value="REGULATOR OF RPOS"/>
    <property type="match status" value="1"/>
</dbReference>
<dbReference type="EMBL" id="JAESVD010000006">
    <property type="protein sequence ID" value="MBL4913890.1"/>
    <property type="molecule type" value="Genomic_DNA"/>
</dbReference>
<evidence type="ECO:0000259" key="10">
    <source>
        <dbReference type="PROSITE" id="PS50110"/>
    </source>
</evidence>
<gene>
    <name evidence="12" type="ORF">JMA39_12245</name>
</gene>
<keyword evidence="4" id="KW-0902">Two-component regulatory system</keyword>
<feature type="DNA-binding region" description="OmpR/PhoB-type" evidence="9">
    <location>
        <begin position="125"/>
        <end position="225"/>
    </location>
</feature>
<keyword evidence="13" id="KW-1185">Reference proteome</keyword>
<dbReference type="RefSeq" id="WP_202722143.1">
    <property type="nucleotide sequence ID" value="NZ_BPEX01000005.1"/>
</dbReference>
<dbReference type="SUPFAM" id="SSF52172">
    <property type="entry name" value="CheY-like"/>
    <property type="match status" value="1"/>
</dbReference>
<evidence type="ECO:0000256" key="5">
    <source>
        <dbReference type="ARBA" id="ARBA00023015"/>
    </source>
</evidence>
<evidence type="ECO:0000259" key="11">
    <source>
        <dbReference type="PROSITE" id="PS51755"/>
    </source>
</evidence>
<dbReference type="Pfam" id="PF00072">
    <property type="entry name" value="Response_reg"/>
    <property type="match status" value="1"/>
</dbReference>
<dbReference type="SMART" id="SM00448">
    <property type="entry name" value="REC"/>
    <property type="match status" value="1"/>
</dbReference>
<dbReference type="CDD" id="cd00383">
    <property type="entry name" value="trans_reg_C"/>
    <property type="match status" value="1"/>
</dbReference>
<dbReference type="PROSITE" id="PS51755">
    <property type="entry name" value="OMPR_PHOB"/>
    <property type="match status" value="1"/>
</dbReference>
<dbReference type="Gene3D" id="3.40.50.2300">
    <property type="match status" value="1"/>
</dbReference>
<evidence type="ECO:0000256" key="4">
    <source>
        <dbReference type="ARBA" id="ARBA00023012"/>
    </source>
</evidence>
<keyword evidence="6 9" id="KW-0238">DNA-binding</keyword>
<dbReference type="Pfam" id="PF00486">
    <property type="entry name" value="Trans_reg_C"/>
    <property type="match status" value="1"/>
</dbReference>
<comment type="subcellular location">
    <subcellularLocation>
        <location evidence="1">Cytoplasm</location>
    </subcellularLocation>
</comment>
<dbReference type="PANTHER" id="PTHR48111:SF39">
    <property type="entry name" value="TRANSCRIPTIONAL REGULATORY PROTEIN CPXR"/>
    <property type="match status" value="1"/>
</dbReference>
<dbReference type="SUPFAM" id="SSF46894">
    <property type="entry name" value="C-terminal effector domain of the bipartite response regulators"/>
    <property type="match status" value="1"/>
</dbReference>
<dbReference type="PROSITE" id="PS50110">
    <property type="entry name" value="RESPONSE_REGULATORY"/>
    <property type="match status" value="1"/>
</dbReference>
<evidence type="ECO:0000256" key="1">
    <source>
        <dbReference type="ARBA" id="ARBA00004496"/>
    </source>
</evidence>
<keyword evidence="7" id="KW-0804">Transcription</keyword>
<dbReference type="InterPro" id="IPR001867">
    <property type="entry name" value="OmpR/PhoB-type_DNA-bd"/>
</dbReference>
<evidence type="ECO:0000256" key="6">
    <source>
        <dbReference type="ARBA" id="ARBA00023125"/>
    </source>
</evidence>
<evidence type="ECO:0000256" key="3">
    <source>
        <dbReference type="ARBA" id="ARBA00022553"/>
    </source>
</evidence>
<feature type="domain" description="Response regulatory" evidence="10">
    <location>
        <begin position="3"/>
        <end position="114"/>
    </location>
</feature>
<accession>A0ABS1SZB9</accession>
<dbReference type="InterPro" id="IPR039420">
    <property type="entry name" value="WalR-like"/>
</dbReference>
<dbReference type="InterPro" id="IPR016032">
    <property type="entry name" value="Sig_transdc_resp-reg_C-effctor"/>
</dbReference>
<comment type="caution">
    <text evidence="12">The sequence shown here is derived from an EMBL/GenBank/DDBJ whole genome shotgun (WGS) entry which is preliminary data.</text>
</comment>
<dbReference type="InterPro" id="IPR001789">
    <property type="entry name" value="Sig_transdc_resp-reg_receiver"/>
</dbReference>
<name>A0ABS1SZB9_9GAMM</name>
<proteinExistence type="predicted"/>
<evidence type="ECO:0000256" key="2">
    <source>
        <dbReference type="ARBA" id="ARBA00022490"/>
    </source>
</evidence>
<keyword evidence="2" id="KW-0963">Cytoplasm</keyword>
<comment type="caution">
    <text evidence="8">Lacks conserved residue(s) required for the propagation of feature annotation.</text>
</comment>
<dbReference type="InterPro" id="IPR011006">
    <property type="entry name" value="CheY-like_superfamily"/>
</dbReference>
<feature type="domain" description="OmpR/PhoB-type" evidence="11">
    <location>
        <begin position="125"/>
        <end position="225"/>
    </location>
</feature>
<reference evidence="12 13" key="1">
    <citation type="submission" date="2021-01" db="EMBL/GenBank/DDBJ databases">
        <title>Genome sequence of Shewanella schlegeliana JCM 11561.</title>
        <authorList>
            <person name="Zhang H."/>
            <person name="Li C."/>
        </authorList>
    </citation>
    <scope>NUCLEOTIDE SEQUENCE [LARGE SCALE GENOMIC DNA]</scope>
    <source>
        <strain evidence="12 13">JCM 11561</strain>
    </source>
</reference>
<evidence type="ECO:0000313" key="13">
    <source>
        <dbReference type="Proteomes" id="UP000604898"/>
    </source>
</evidence>
<evidence type="ECO:0000313" key="12">
    <source>
        <dbReference type="EMBL" id="MBL4913890.1"/>
    </source>
</evidence>
<dbReference type="InterPro" id="IPR036388">
    <property type="entry name" value="WH-like_DNA-bd_sf"/>
</dbReference>
<protein>
    <submittedName>
        <fullName evidence="12">Response regulator transcription factor</fullName>
    </submittedName>
</protein>
<keyword evidence="5" id="KW-0805">Transcription regulation</keyword>
<organism evidence="12 13">
    <name type="scientific">Shewanella schlegeliana</name>
    <dbReference type="NCBI Taxonomy" id="190308"/>
    <lineage>
        <taxon>Bacteria</taxon>
        <taxon>Pseudomonadati</taxon>
        <taxon>Pseudomonadota</taxon>
        <taxon>Gammaproteobacteria</taxon>
        <taxon>Alteromonadales</taxon>
        <taxon>Shewanellaceae</taxon>
        <taxon>Shewanella</taxon>
    </lineage>
</organism>
<dbReference type="SMART" id="SM00862">
    <property type="entry name" value="Trans_reg_C"/>
    <property type="match status" value="1"/>
</dbReference>
<evidence type="ECO:0000256" key="7">
    <source>
        <dbReference type="ARBA" id="ARBA00023163"/>
    </source>
</evidence>
<dbReference type="Gene3D" id="1.10.10.10">
    <property type="entry name" value="Winged helix-like DNA-binding domain superfamily/Winged helix DNA-binding domain"/>
    <property type="match status" value="1"/>
</dbReference>
<dbReference type="Proteomes" id="UP000604898">
    <property type="component" value="Unassembled WGS sequence"/>
</dbReference>
<sequence length="227" mass="25498">MKQILLVDADSTIRGALQQALVDEGYHVAVEDCAEQVLLNKTFVSAELILLTLDMSDTSALERFSLLEINTPIIVISPSDAEEDRIRAYELGADDFIAQPFNQRELLVRIQALIRRVGKTSCKTGVDLGLADKITFDDNQFIVSISKISVALTQTEFSLFKYLFERKGEVVTKQELQRRILHKELGQFDRNLDMHISNTRRKLAANELPKSLINTVRGKGYSISALA</sequence>
<evidence type="ECO:0000256" key="8">
    <source>
        <dbReference type="PROSITE-ProRule" id="PRU00169"/>
    </source>
</evidence>
<evidence type="ECO:0000256" key="9">
    <source>
        <dbReference type="PROSITE-ProRule" id="PRU01091"/>
    </source>
</evidence>